<protein>
    <submittedName>
        <fullName evidence="1">Uncharacterized protein</fullName>
    </submittedName>
</protein>
<dbReference type="Gene3D" id="2.40.10.180">
    <property type="entry name" value="Phage tail proteins"/>
    <property type="match status" value="1"/>
</dbReference>
<evidence type="ECO:0000313" key="2">
    <source>
        <dbReference type="Proteomes" id="UP000809431"/>
    </source>
</evidence>
<organism evidence="1 2">
    <name type="scientific">Jeongeupia naejangsanensis</name>
    <dbReference type="NCBI Taxonomy" id="613195"/>
    <lineage>
        <taxon>Bacteria</taxon>
        <taxon>Pseudomonadati</taxon>
        <taxon>Pseudomonadota</taxon>
        <taxon>Betaproteobacteria</taxon>
        <taxon>Neisseriales</taxon>
        <taxon>Chitinibacteraceae</taxon>
        <taxon>Jeongeupia</taxon>
    </lineage>
</organism>
<dbReference type="Pfam" id="PF05354">
    <property type="entry name" value="Phage_attach"/>
    <property type="match status" value="1"/>
</dbReference>
<dbReference type="InterPro" id="IPR053734">
    <property type="entry name" value="Phage_Head-Tail_Connect_sf"/>
</dbReference>
<dbReference type="InterPro" id="IPR008018">
    <property type="entry name" value="Phage_tail_attach_FII"/>
</dbReference>
<accession>A0ABS2BFN6</accession>
<keyword evidence="2" id="KW-1185">Reference proteome</keyword>
<dbReference type="Proteomes" id="UP000809431">
    <property type="component" value="Unassembled WGS sequence"/>
</dbReference>
<name>A0ABS2BFN6_9NEIS</name>
<comment type="caution">
    <text evidence="1">The sequence shown here is derived from an EMBL/GenBank/DDBJ whole genome shotgun (WGS) entry which is preliminary data.</text>
</comment>
<reference evidence="1 2" key="1">
    <citation type="submission" date="2021-01" db="EMBL/GenBank/DDBJ databases">
        <title>Draft Genome Sequence and Polyhydroxyalkanoate Biosynthetic Potential of Jeongeupia naejangsanensis Type Strain DSM 24253.</title>
        <authorList>
            <person name="Turrini P."/>
            <person name="Artuso I."/>
            <person name="Lugli G.A."/>
            <person name="Frangipani E."/>
            <person name="Ventura M."/>
            <person name="Visca P."/>
        </authorList>
    </citation>
    <scope>NUCLEOTIDE SEQUENCE [LARGE SCALE GENOMIC DNA]</scope>
    <source>
        <strain evidence="1 2">DSM 24253</strain>
    </source>
</reference>
<sequence length="105" mass="11350">MGSPADRHLYGSLRSLLRTFGEPAVLDDSTVITVLFDAPVKLEGLPGGISLVDNLPTARYRLADLPAGTTTLHRRLVTIRDQVWLVANVEPGDDGTERAQLGVRS</sequence>
<dbReference type="EMBL" id="JAESND010000001">
    <property type="protein sequence ID" value="MBM3114275.1"/>
    <property type="molecule type" value="Genomic_DNA"/>
</dbReference>
<dbReference type="RefSeq" id="WP_203535980.1">
    <property type="nucleotide sequence ID" value="NZ_JAESND010000001.1"/>
</dbReference>
<evidence type="ECO:0000313" key="1">
    <source>
        <dbReference type="EMBL" id="MBM3114275.1"/>
    </source>
</evidence>
<gene>
    <name evidence="1" type="ORF">JMJ54_00415</name>
</gene>
<proteinExistence type="predicted"/>